<feature type="coiled-coil region" evidence="1">
    <location>
        <begin position="2"/>
        <end position="36"/>
    </location>
</feature>
<evidence type="ECO:0000256" key="1">
    <source>
        <dbReference type="SAM" id="Coils"/>
    </source>
</evidence>
<dbReference type="RefSeq" id="WP_106345265.1">
    <property type="nucleotide sequence ID" value="NZ_PVNE01000013.1"/>
</dbReference>
<dbReference type="AlphaFoldDB" id="A0A2T0LET1"/>
<dbReference type="Pfam" id="PF08838">
    <property type="entry name" value="DUF1811"/>
    <property type="match status" value="1"/>
</dbReference>
<gene>
    <name evidence="2" type="ORF">CLV97_11334</name>
</gene>
<accession>A0A2T0LET1</accession>
<dbReference type="InterPro" id="IPR036289">
    <property type="entry name" value="YfhH"/>
</dbReference>
<keyword evidence="3" id="KW-1185">Reference proteome</keyword>
<sequence>MRLFSDMNREELRREIERLEREMRQARQNGLVSELEILRQRINLAKSYLTDPERIRPGLSYEVEGSDKPFFVEYLRGVMAWGHWEGETESVALPIGILKPVEPSD</sequence>
<dbReference type="OrthoDB" id="2353288at2"/>
<dbReference type="Gene3D" id="1.10.287.880">
    <property type="entry name" value="Hypothetical protein YfhH domain"/>
    <property type="match status" value="1"/>
</dbReference>
<protein>
    <submittedName>
        <fullName evidence="2">Uncharacterized protein DUF1811</fullName>
    </submittedName>
</protein>
<dbReference type="InterPro" id="IPR014938">
    <property type="entry name" value="YfhH-like"/>
</dbReference>
<organism evidence="2 3">
    <name type="scientific">Planifilum fimeticola</name>
    <dbReference type="NCBI Taxonomy" id="201975"/>
    <lineage>
        <taxon>Bacteria</taxon>
        <taxon>Bacillati</taxon>
        <taxon>Bacillota</taxon>
        <taxon>Bacilli</taxon>
        <taxon>Bacillales</taxon>
        <taxon>Thermoactinomycetaceae</taxon>
        <taxon>Planifilum</taxon>
    </lineage>
</organism>
<dbReference type="Gene3D" id="2.30.30.340">
    <property type="entry name" value="Hypothetical protein YfhH like domains"/>
    <property type="match status" value="1"/>
</dbReference>
<proteinExistence type="predicted"/>
<keyword evidence="1" id="KW-0175">Coiled coil</keyword>
<dbReference type="Proteomes" id="UP000237797">
    <property type="component" value="Unassembled WGS sequence"/>
</dbReference>
<evidence type="ECO:0000313" key="3">
    <source>
        <dbReference type="Proteomes" id="UP000237797"/>
    </source>
</evidence>
<reference evidence="2 3" key="1">
    <citation type="submission" date="2018-03" db="EMBL/GenBank/DDBJ databases">
        <title>Genomic Encyclopedia of Archaeal and Bacterial Type Strains, Phase II (KMG-II): from individual species to whole genera.</title>
        <authorList>
            <person name="Goeker M."/>
        </authorList>
    </citation>
    <scope>NUCLEOTIDE SEQUENCE [LARGE SCALE GENOMIC DNA]</scope>
    <source>
        <strain evidence="2 3">DSM 44946</strain>
    </source>
</reference>
<dbReference type="SUPFAM" id="SSF101697">
    <property type="entry name" value="Hypothetical protein YfhH"/>
    <property type="match status" value="1"/>
</dbReference>
<comment type="caution">
    <text evidence="2">The sequence shown here is derived from an EMBL/GenBank/DDBJ whole genome shotgun (WGS) entry which is preliminary data.</text>
</comment>
<name>A0A2T0LET1_9BACL</name>
<dbReference type="EMBL" id="PVNE01000013">
    <property type="protein sequence ID" value="PRX40448.1"/>
    <property type="molecule type" value="Genomic_DNA"/>
</dbReference>
<evidence type="ECO:0000313" key="2">
    <source>
        <dbReference type="EMBL" id="PRX40448.1"/>
    </source>
</evidence>